<proteinExistence type="predicted"/>
<reference evidence="1 2" key="1">
    <citation type="journal article" date="2020" name="Nat. Food">
        <title>A phased Vanilla planifolia genome enables genetic improvement of flavour and production.</title>
        <authorList>
            <person name="Hasing T."/>
            <person name="Tang H."/>
            <person name="Brym M."/>
            <person name="Khazi F."/>
            <person name="Huang T."/>
            <person name="Chambers A.H."/>
        </authorList>
    </citation>
    <scope>NUCLEOTIDE SEQUENCE [LARGE SCALE GENOMIC DNA]</scope>
    <source>
        <tissue evidence="1">Leaf</tissue>
    </source>
</reference>
<accession>A0A835QVT6</accession>
<comment type="caution">
    <text evidence="1">The sequence shown here is derived from an EMBL/GenBank/DDBJ whole genome shotgun (WGS) entry which is preliminary data.</text>
</comment>
<dbReference type="AlphaFoldDB" id="A0A835QVT6"/>
<dbReference type="EMBL" id="JADCNM010000007">
    <property type="protein sequence ID" value="KAG0475413.1"/>
    <property type="molecule type" value="Genomic_DNA"/>
</dbReference>
<evidence type="ECO:0000313" key="2">
    <source>
        <dbReference type="Proteomes" id="UP000639772"/>
    </source>
</evidence>
<dbReference type="Proteomes" id="UP000639772">
    <property type="component" value="Chromosome 7"/>
</dbReference>
<protein>
    <submittedName>
        <fullName evidence="1">Uncharacterized protein</fullName>
    </submittedName>
</protein>
<organism evidence="1 2">
    <name type="scientific">Vanilla planifolia</name>
    <name type="common">Vanilla</name>
    <dbReference type="NCBI Taxonomy" id="51239"/>
    <lineage>
        <taxon>Eukaryota</taxon>
        <taxon>Viridiplantae</taxon>
        <taxon>Streptophyta</taxon>
        <taxon>Embryophyta</taxon>
        <taxon>Tracheophyta</taxon>
        <taxon>Spermatophyta</taxon>
        <taxon>Magnoliopsida</taxon>
        <taxon>Liliopsida</taxon>
        <taxon>Asparagales</taxon>
        <taxon>Orchidaceae</taxon>
        <taxon>Vanilloideae</taxon>
        <taxon>Vanilleae</taxon>
        <taxon>Vanilla</taxon>
    </lineage>
</organism>
<gene>
    <name evidence="1" type="ORF">HPP92_015099</name>
</gene>
<name>A0A835QVT6_VANPL</name>
<evidence type="ECO:0000313" key="1">
    <source>
        <dbReference type="EMBL" id="KAG0475413.1"/>
    </source>
</evidence>
<sequence>MSDQRLHVHLDFHSERFTLPSSNFRPQPVDVIRRNDHGVVVDRLPGNKDSSVLLTTGDADGNPNEDDFVDGVEGGFSRLQQALVDVRSNPVEVQVREHIQVDK</sequence>